<evidence type="ECO:0000313" key="7">
    <source>
        <dbReference type="Proteomes" id="UP001597380"/>
    </source>
</evidence>
<feature type="transmembrane region" description="Helical" evidence="1">
    <location>
        <begin position="448"/>
        <end position="469"/>
    </location>
</feature>
<evidence type="ECO:0000313" key="6">
    <source>
        <dbReference type="EMBL" id="MFD2095640.1"/>
    </source>
</evidence>
<dbReference type="EMBL" id="JBHUHT010000009">
    <property type="protein sequence ID" value="MFD2095640.1"/>
    <property type="molecule type" value="Genomic_DNA"/>
</dbReference>
<dbReference type="Pfam" id="PF06761">
    <property type="entry name" value="IcmF-related"/>
    <property type="match status" value="1"/>
</dbReference>
<feature type="domain" description="Type VI secretion system IcmF C-terminal" evidence="2">
    <location>
        <begin position="1057"/>
        <end position="1159"/>
    </location>
</feature>
<dbReference type="Pfam" id="PF06744">
    <property type="entry name" value="IcmF_C"/>
    <property type="match status" value="1"/>
</dbReference>
<feature type="domain" description="IcmF-related" evidence="3">
    <location>
        <begin position="509"/>
        <end position="805"/>
    </location>
</feature>
<dbReference type="InterPro" id="IPR027417">
    <property type="entry name" value="P-loop_NTPase"/>
</dbReference>
<dbReference type="Pfam" id="PF21070">
    <property type="entry name" value="IcmF_helical"/>
    <property type="match status" value="1"/>
</dbReference>
<dbReference type="InterPro" id="IPR025743">
    <property type="entry name" value="TssM1_N"/>
</dbReference>
<evidence type="ECO:0000259" key="3">
    <source>
        <dbReference type="Pfam" id="PF06761"/>
    </source>
</evidence>
<feature type="domain" description="Type VI secretion system component TssM1 N-terminal" evidence="4">
    <location>
        <begin position="198"/>
        <end position="456"/>
    </location>
</feature>
<sequence>MSFKDATKKAVNALKSRWAATLIGLVALSLIVWFGGPLIGIAGSVPLEGAVARLILILVMTLIWGGINVSSEARTRRHNDAAVQELLSDTDVDDQATSEEIGILKQRILEALEVLKSAKLAKGRGVYQLPWYVLIGPPGSGKTTALVNSGLSFPLKDKLGSDALSGIGGTRNCDWWFTDHAVLIDTAGRYTTQQSNESRDSKAWLGFLGLLKKFRSKRPINGAVIAISMPELLNQTKTERHLHARAIKHRLLELQNQLGLRFPVYVMLTKADLVAGFSEYFSDLDNEQRKELLGVTFSHEDESMEGGVVSTFNREFHHLLARLERLVPVRLQQEHNTDTRALIYEFPKQLRMLQAAADDFLKEIFAKNAFEEPPMIRGIYMASATQEGVPIDRVMATQNPGLGLGQVPLKHKAASQKSYFIHGLLHQIVFKEQSLAATDLKHLNRQKWYHRAAIACGVCTVLLFSALWFSSYQWNTFLVAESADAVKRFNSITNGELDDKVDIVTLGHALTALAELPAGEFGNGLDNSGINGMGLYQGDKLKQPSVSAYHRALQGYLAPYLLDSLAGEMANNPEHMEYTYETLKTYLMFFDPTKMDKEQVVGWFQLYFERKLPGKINQGLRVAIHRHVEGLLKLGVPSSFYDESVVDEARSVLAKLPLSERAYQRLKTEFIPSHVPDFRLTEVLGTDSLRVFQRKSGKPLNQGIPGLYTYSGFHTLFRLENERIVKRLMEDSWVYGDDLGELGAKAQERIAKEVSNKYFQDYIFHWEELLDDVELKPFVNAEQGLQLAKVLAGPEQPMTNIMLASKAELNLTRMPGGEAGEAATEVAGKVLKEGATRHKSRLSRYLPDEMPNIDMKLPGWQVEEHFEAIVKLTEEDVEKIQPPVKQLKRYLERLTEPGNNAKTAYLSQLGGEKQNALSAAMRRVVTSVPPPFNNWLGGVSRKTKVLAQQGARAHLNDIWRDQVLAQYRSAIEGRYPINQQSDREVTLKDFGRFFGYGGTLDSFFNKYLAPFVDTSKVKWQFEKNIGVKASTLATFQRARRIRNAFFEPGSKVPKVEFGLKPEFLDETISHFMLELDGQVLSYRHGPERVTQFTWPGNGSAHETRIMFVPPRVGRSVTDTYEGDWGWFRLLDQAAELRPDSKKDKVVHIALQGNTFGVELIPSSVEHPFWNKELGKFRCPIQL</sequence>
<protein>
    <submittedName>
        <fullName evidence="6">Type VI secretion system membrane subunit TssM</fullName>
    </submittedName>
</protein>
<feature type="domain" description="Type VI secretion system component TssM1 helical" evidence="5">
    <location>
        <begin position="952"/>
        <end position="1022"/>
    </location>
</feature>
<name>A0ABW4XJA5_9GAMM</name>
<dbReference type="InterPro" id="IPR009612">
    <property type="entry name" value="IcmF-rel"/>
</dbReference>
<proteinExistence type="predicted"/>
<reference evidence="7" key="1">
    <citation type="journal article" date="2019" name="Int. J. Syst. Evol. Microbiol.">
        <title>The Global Catalogue of Microorganisms (GCM) 10K type strain sequencing project: providing services to taxonomists for standard genome sequencing and annotation.</title>
        <authorList>
            <consortium name="The Broad Institute Genomics Platform"/>
            <consortium name="The Broad Institute Genome Sequencing Center for Infectious Disease"/>
            <person name="Wu L."/>
            <person name="Ma J."/>
        </authorList>
    </citation>
    <scope>NUCLEOTIDE SEQUENCE [LARGE SCALE GENOMIC DNA]</scope>
    <source>
        <strain evidence="7">CGMCC 1.10992</strain>
    </source>
</reference>
<keyword evidence="1" id="KW-0812">Transmembrane</keyword>
<dbReference type="Pfam" id="PF14331">
    <property type="entry name" value="IcmF-related_N"/>
    <property type="match status" value="1"/>
</dbReference>
<keyword evidence="1" id="KW-0472">Membrane</keyword>
<comment type="caution">
    <text evidence="6">The sequence shown here is derived from an EMBL/GenBank/DDBJ whole genome shotgun (WGS) entry which is preliminary data.</text>
</comment>
<dbReference type="InterPro" id="IPR010623">
    <property type="entry name" value="IcmF_C"/>
</dbReference>
<keyword evidence="7" id="KW-1185">Reference proteome</keyword>
<dbReference type="InterPro" id="IPR017731">
    <property type="entry name" value="TssM1-like"/>
</dbReference>
<evidence type="ECO:0000259" key="4">
    <source>
        <dbReference type="Pfam" id="PF14331"/>
    </source>
</evidence>
<dbReference type="SUPFAM" id="SSF52540">
    <property type="entry name" value="P-loop containing nucleoside triphosphate hydrolases"/>
    <property type="match status" value="1"/>
</dbReference>
<dbReference type="InterPro" id="IPR053156">
    <property type="entry name" value="T6SS_TssM-like"/>
</dbReference>
<feature type="transmembrane region" description="Helical" evidence="1">
    <location>
        <begin position="21"/>
        <end position="44"/>
    </location>
</feature>
<organism evidence="6 7">
    <name type="scientific">Corallincola platygyrae</name>
    <dbReference type="NCBI Taxonomy" id="1193278"/>
    <lineage>
        <taxon>Bacteria</taxon>
        <taxon>Pseudomonadati</taxon>
        <taxon>Pseudomonadota</taxon>
        <taxon>Gammaproteobacteria</taxon>
        <taxon>Alteromonadales</taxon>
        <taxon>Psychromonadaceae</taxon>
        <taxon>Corallincola</taxon>
    </lineage>
</organism>
<dbReference type="PANTHER" id="PTHR36153">
    <property type="entry name" value="INNER MEMBRANE PROTEIN-RELATED"/>
    <property type="match status" value="1"/>
</dbReference>
<dbReference type="PANTHER" id="PTHR36153:SF1">
    <property type="entry name" value="TYPE VI SECRETION SYSTEM COMPONENT TSSM1"/>
    <property type="match status" value="1"/>
</dbReference>
<dbReference type="RefSeq" id="WP_345340289.1">
    <property type="nucleotide sequence ID" value="NZ_BAABLI010000014.1"/>
</dbReference>
<dbReference type="NCBIfam" id="TIGR03348">
    <property type="entry name" value="VI_IcmF"/>
    <property type="match status" value="1"/>
</dbReference>
<gene>
    <name evidence="6" type="primary">tssM</name>
    <name evidence="6" type="ORF">ACFSJ3_06535</name>
</gene>
<dbReference type="InterPro" id="IPR048677">
    <property type="entry name" value="TssM1_hel"/>
</dbReference>
<accession>A0ABW4XJA5</accession>
<feature type="transmembrane region" description="Helical" evidence="1">
    <location>
        <begin position="50"/>
        <end position="69"/>
    </location>
</feature>
<evidence type="ECO:0000256" key="1">
    <source>
        <dbReference type="SAM" id="Phobius"/>
    </source>
</evidence>
<keyword evidence="1" id="KW-1133">Transmembrane helix</keyword>
<evidence type="ECO:0000259" key="5">
    <source>
        <dbReference type="Pfam" id="PF21070"/>
    </source>
</evidence>
<evidence type="ECO:0000259" key="2">
    <source>
        <dbReference type="Pfam" id="PF06744"/>
    </source>
</evidence>
<dbReference type="Proteomes" id="UP001597380">
    <property type="component" value="Unassembled WGS sequence"/>
</dbReference>